<proteinExistence type="predicted"/>
<organism evidence="1 2">
    <name type="scientific">Megaselia scalaris</name>
    <name type="common">Humpbacked fly</name>
    <name type="synonym">Phora scalaris</name>
    <dbReference type="NCBI Taxonomy" id="36166"/>
    <lineage>
        <taxon>Eukaryota</taxon>
        <taxon>Metazoa</taxon>
        <taxon>Ecdysozoa</taxon>
        <taxon>Arthropoda</taxon>
        <taxon>Hexapoda</taxon>
        <taxon>Insecta</taxon>
        <taxon>Pterygota</taxon>
        <taxon>Neoptera</taxon>
        <taxon>Endopterygota</taxon>
        <taxon>Diptera</taxon>
        <taxon>Brachycera</taxon>
        <taxon>Muscomorpha</taxon>
        <taxon>Platypezoidea</taxon>
        <taxon>Phoridae</taxon>
        <taxon>Megaseliini</taxon>
        <taxon>Megaselia</taxon>
    </lineage>
</organism>
<dbReference type="HOGENOM" id="CLU_1733590_0_0_1"/>
<evidence type="ECO:0000313" key="2">
    <source>
        <dbReference type="Proteomes" id="UP000015102"/>
    </source>
</evidence>
<reference evidence="2" key="1">
    <citation type="submission" date="2013-02" db="EMBL/GenBank/DDBJ databases">
        <authorList>
            <person name="Hughes D."/>
        </authorList>
    </citation>
    <scope>NUCLEOTIDE SEQUENCE</scope>
    <source>
        <strain>Durham</strain>
        <strain evidence="2">NC isolate 2 -- Noor lab</strain>
    </source>
</reference>
<name>T1GEC6_MEGSC</name>
<reference evidence="1" key="2">
    <citation type="submission" date="2015-06" db="UniProtKB">
        <authorList>
            <consortium name="EnsemblMetazoa"/>
        </authorList>
    </citation>
    <scope>IDENTIFICATION</scope>
</reference>
<keyword evidence="2" id="KW-1185">Reference proteome</keyword>
<dbReference type="EMBL" id="CAQQ02034571">
    <property type="status" value="NOT_ANNOTATED_CDS"/>
    <property type="molecule type" value="Genomic_DNA"/>
</dbReference>
<evidence type="ECO:0000313" key="1">
    <source>
        <dbReference type="EnsemblMetazoa" id="MESCA001687-PA"/>
    </source>
</evidence>
<dbReference type="EMBL" id="CAQQ02034570">
    <property type="status" value="NOT_ANNOTATED_CDS"/>
    <property type="molecule type" value="Genomic_DNA"/>
</dbReference>
<dbReference type="AlphaFoldDB" id="T1GEC6"/>
<protein>
    <submittedName>
        <fullName evidence="1">Uncharacterized protein</fullName>
    </submittedName>
</protein>
<sequence>MKAKYAVAATNNMPQIIERWTNWTRQDLAAEHISLHRIELNCNDPKETRTGASLYCIQGKFAPMMRVYTSTKGNSHQCGGGGIQYACEFAGSVYNDYFFHRIFSKPLWENLKIFDSDCLKYFPFQFSELSYNESISGNISEEGFCLEDIFE</sequence>
<dbReference type="EnsemblMetazoa" id="MESCA001687-RA">
    <property type="protein sequence ID" value="MESCA001687-PA"/>
    <property type="gene ID" value="MESCA001687"/>
</dbReference>
<dbReference type="Proteomes" id="UP000015102">
    <property type="component" value="Unassembled WGS sequence"/>
</dbReference>
<accession>T1GEC6</accession>